<evidence type="ECO:0000259" key="7">
    <source>
        <dbReference type="Pfam" id="PF02687"/>
    </source>
</evidence>
<reference evidence="9 10" key="1">
    <citation type="submission" date="2017-11" db="EMBL/GenBank/DDBJ databases">
        <title>Genomic Encyclopedia of Archaeal and Bacterial Type Strains, Phase II (KMG-II): From Individual Species to Whole Genera.</title>
        <authorList>
            <person name="Goeker M."/>
        </authorList>
    </citation>
    <scope>NUCLEOTIDE SEQUENCE [LARGE SCALE GENOMIC DNA]</scope>
    <source>
        <strain evidence="9 10">DSM 28175</strain>
    </source>
</reference>
<protein>
    <submittedName>
        <fullName evidence="9">ABC-type antimicrobial peptide transport system permease subunit</fullName>
    </submittedName>
</protein>
<evidence type="ECO:0000256" key="5">
    <source>
        <dbReference type="ARBA" id="ARBA00023136"/>
    </source>
</evidence>
<evidence type="ECO:0000259" key="8">
    <source>
        <dbReference type="Pfam" id="PF12704"/>
    </source>
</evidence>
<accession>A0A2H9VLN3</accession>
<dbReference type="AlphaFoldDB" id="A0A2H9VLN3"/>
<name>A0A2H9VLN3_9SPHI</name>
<keyword evidence="10" id="KW-1185">Reference proteome</keyword>
<sequence>MLKNYFKTAWRNVLKHKMYSAINIGGLAIGMAVSFLLLLYVYSEFTYNNMHVKGDRIYKFLRNQPSEGVIYTSSVTPAPLAPAVEKDYPEIEKVARNNGTSDMLAGYGDVNIKLPMMASDPAILDIFTFDFVKGKKSKALDDPSSIVITEKAAKALFGDADPIGKSIRLNDNKFSLKVSAVIKDHPQNSSFRFDMLMPWGTYGTQQPWIKSAGWGNYSFTTYALLKPGATVDAVNIKLKDITKRYDPNNKDNIMFLHNWRSLRLNGEFKNGVNTGGSIEYVRLFLYLAIGILLIACINFMNLSTARSEHRAREVGVRKAIGAHRWSIVQQFLGESMLMAFMAFFASIVIMMLLLPVFRDIIGTPMELPYQNPWAWTAALIVTVVTGFVAGSYPALFLSSFKPIKVLKGQLITTKTTVRPRQFLVVMQFTFAICLILSSLFIYKQINYIKERPLGYNNKGVLEMDVEGALVDRFEDFRRDAIASGAIIDGALTSGSITDNGSSSWGITWPDQRPGEAKIPIDQLVVTYHFTGTYGVEMVQGHDYDINRPADTAGIILNESAVKLMRLKHPLGAQVKWQGDNRTVIGVTKDFVWGSPYEPVKPAIVGFMKDWTGSIGLKLNPAKSITESLALIKNVYKKYNTQYPFEYKFTDERFDSKFKTEKLLGTMATCFTGLAIVISCLGLFGLASFSAEQRRKEIGIRKVLGANTAHLWLKLSQEFIKLVLISFLIGAAISWYNIDKWLAKYTYHTPISLWVFIATMLVSIALCLITVSWQAIRAAWANPVKSLKSE</sequence>
<feature type="domain" description="MacB-like periplasmic core" evidence="8">
    <location>
        <begin position="20"/>
        <end position="240"/>
    </location>
</feature>
<dbReference type="InterPro" id="IPR025857">
    <property type="entry name" value="MacB_PCD"/>
</dbReference>
<evidence type="ECO:0000313" key="10">
    <source>
        <dbReference type="Proteomes" id="UP000242687"/>
    </source>
</evidence>
<feature type="domain" description="ABC3 transporter permease C-terminal" evidence="7">
    <location>
        <begin position="669"/>
        <end position="782"/>
    </location>
</feature>
<feature type="transmembrane region" description="Helical" evidence="6">
    <location>
        <begin position="421"/>
        <end position="442"/>
    </location>
</feature>
<keyword evidence="4 6" id="KW-1133">Transmembrane helix</keyword>
<dbReference type="OrthoDB" id="1451596at2"/>
<evidence type="ECO:0000313" key="9">
    <source>
        <dbReference type="EMBL" id="PJJ79234.1"/>
    </source>
</evidence>
<evidence type="ECO:0000256" key="6">
    <source>
        <dbReference type="SAM" id="Phobius"/>
    </source>
</evidence>
<evidence type="ECO:0000256" key="2">
    <source>
        <dbReference type="ARBA" id="ARBA00022475"/>
    </source>
</evidence>
<keyword evidence="2" id="KW-1003">Cell membrane</keyword>
<dbReference type="RefSeq" id="WP_100341592.1">
    <property type="nucleotide sequence ID" value="NZ_PGFJ01000002.1"/>
</dbReference>
<dbReference type="PANTHER" id="PTHR30572">
    <property type="entry name" value="MEMBRANE COMPONENT OF TRANSPORTER-RELATED"/>
    <property type="match status" value="1"/>
</dbReference>
<dbReference type="EMBL" id="PGFJ01000002">
    <property type="protein sequence ID" value="PJJ79234.1"/>
    <property type="molecule type" value="Genomic_DNA"/>
</dbReference>
<feature type="transmembrane region" description="Helical" evidence="6">
    <location>
        <begin position="21"/>
        <end position="42"/>
    </location>
</feature>
<keyword evidence="5 6" id="KW-0472">Membrane</keyword>
<dbReference type="Pfam" id="PF02687">
    <property type="entry name" value="FtsX"/>
    <property type="match status" value="2"/>
</dbReference>
<dbReference type="Pfam" id="PF12704">
    <property type="entry name" value="MacB_PCD"/>
    <property type="match status" value="1"/>
</dbReference>
<dbReference type="PANTHER" id="PTHR30572:SF18">
    <property type="entry name" value="ABC-TYPE MACROLIDE FAMILY EXPORT SYSTEM PERMEASE COMPONENT 2"/>
    <property type="match status" value="1"/>
</dbReference>
<organism evidence="9 10">
    <name type="scientific">Mucilaginibacter auburnensis</name>
    <dbReference type="NCBI Taxonomy" id="1457233"/>
    <lineage>
        <taxon>Bacteria</taxon>
        <taxon>Pseudomonadati</taxon>
        <taxon>Bacteroidota</taxon>
        <taxon>Sphingobacteriia</taxon>
        <taxon>Sphingobacteriales</taxon>
        <taxon>Sphingobacteriaceae</taxon>
        <taxon>Mucilaginibacter</taxon>
    </lineage>
</organism>
<dbReference type="InterPro" id="IPR003838">
    <property type="entry name" value="ABC3_permease_C"/>
</dbReference>
<evidence type="ECO:0000256" key="3">
    <source>
        <dbReference type="ARBA" id="ARBA00022692"/>
    </source>
</evidence>
<comment type="subcellular location">
    <subcellularLocation>
        <location evidence="1">Cell membrane</location>
        <topology evidence="1">Multi-pass membrane protein</topology>
    </subcellularLocation>
</comment>
<comment type="caution">
    <text evidence="9">The sequence shown here is derived from an EMBL/GenBank/DDBJ whole genome shotgun (WGS) entry which is preliminary data.</text>
</comment>
<feature type="transmembrane region" description="Helical" evidence="6">
    <location>
        <begin position="662"/>
        <end position="685"/>
    </location>
</feature>
<feature type="transmembrane region" description="Helical" evidence="6">
    <location>
        <begin position="283"/>
        <end position="302"/>
    </location>
</feature>
<dbReference type="GO" id="GO:0022857">
    <property type="term" value="F:transmembrane transporter activity"/>
    <property type="evidence" value="ECO:0007669"/>
    <property type="project" value="TreeGrafter"/>
</dbReference>
<dbReference type="InterPro" id="IPR050250">
    <property type="entry name" value="Macrolide_Exporter_MacB"/>
</dbReference>
<evidence type="ECO:0000256" key="4">
    <source>
        <dbReference type="ARBA" id="ARBA00022989"/>
    </source>
</evidence>
<dbReference type="Proteomes" id="UP000242687">
    <property type="component" value="Unassembled WGS sequence"/>
</dbReference>
<feature type="transmembrane region" description="Helical" evidence="6">
    <location>
        <begin position="718"/>
        <end position="737"/>
    </location>
</feature>
<gene>
    <name evidence="9" type="ORF">CLV57_2360</name>
</gene>
<feature type="transmembrane region" description="Helical" evidence="6">
    <location>
        <begin position="336"/>
        <end position="357"/>
    </location>
</feature>
<feature type="domain" description="ABC3 transporter permease C-terminal" evidence="7">
    <location>
        <begin position="287"/>
        <end position="400"/>
    </location>
</feature>
<feature type="transmembrane region" description="Helical" evidence="6">
    <location>
        <begin position="752"/>
        <end position="775"/>
    </location>
</feature>
<dbReference type="GO" id="GO:0005886">
    <property type="term" value="C:plasma membrane"/>
    <property type="evidence" value="ECO:0007669"/>
    <property type="project" value="UniProtKB-SubCell"/>
</dbReference>
<proteinExistence type="predicted"/>
<feature type="transmembrane region" description="Helical" evidence="6">
    <location>
        <begin position="377"/>
        <end position="400"/>
    </location>
</feature>
<evidence type="ECO:0000256" key="1">
    <source>
        <dbReference type="ARBA" id="ARBA00004651"/>
    </source>
</evidence>
<keyword evidence="3 6" id="KW-0812">Transmembrane</keyword>